<dbReference type="STRING" id="1189325.SAMN04488119_10444"/>
<evidence type="ECO:0000256" key="4">
    <source>
        <dbReference type="HAMAP-Rule" id="MF_00528"/>
    </source>
</evidence>
<evidence type="ECO:0000256" key="1">
    <source>
        <dbReference type="ARBA" id="ARBA00001968"/>
    </source>
</evidence>
<dbReference type="PANTHER" id="PTHR43213:SF5">
    <property type="entry name" value="BIFUNCTIONAL DTTP_UTP PYROPHOSPHATASE_METHYLTRANSFERASE PROTEIN-RELATED"/>
    <property type="match status" value="1"/>
</dbReference>
<comment type="catalytic activity">
    <reaction evidence="4">
        <text>a ribonucleoside 5'-triphosphate + H2O = a ribonucleoside 5'-phosphate + diphosphate + H(+)</text>
        <dbReference type="Rhea" id="RHEA:23996"/>
        <dbReference type="ChEBI" id="CHEBI:15377"/>
        <dbReference type="ChEBI" id="CHEBI:15378"/>
        <dbReference type="ChEBI" id="CHEBI:33019"/>
        <dbReference type="ChEBI" id="CHEBI:58043"/>
        <dbReference type="ChEBI" id="CHEBI:61557"/>
        <dbReference type="EC" id="3.6.1.9"/>
    </reaction>
</comment>
<dbReference type="SUPFAM" id="SSF52972">
    <property type="entry name" value="ITPase-like"/>
    <property type="match status" value="1"/>
</dbReference>
<comment type="caution">
    <text evidence="4">Lacks conserved residue(s) required for the propagation of feature annotation.</text>
</comment>
<dbReference type="EC" id="3.6.1.9" evidence="4"/>
<dbReference type="EMBL" id="FRDL01000004">
    <property type="protein sequence ID" value="SHN64811.1"/>
    <property type="molecule type" value="Genomic_DNA"/>
</dbReference>
<evidence type="ECO:0000256" key="3">
    <source>
        <dbReference type="ARBA" id="ARBA00023080"/>
    </source>
</evidence>
<dbReference type="PANTHER" id="PTHR43213">
    <property type="entry name" value="BIFUNCTIONAL DTTP/UTP PYROPHOSPHATASE/METHYLTRANSFERASE PROTEIN-RELATED"/>
    <property type="match status" value="1"/>
</dbReference>
<comment type="subcellular location">
    <subcellularLocation>
        <location evidence="4">Cytoplasm</location>
    </subcellularLocation>
</comment>
<feature type="active site" description="Proton acceptor" evidence="4">
    <location>
        <position position="79"/>
    </location>
</feature>
<dbReference type="CDD" id="cd00555">
    <property type="entry name" value="Maf"/>
    <property type="match status" value="1"/>
</dbReference>
<accession>A0A1M7T283</accession>
<dbReference type="GO" id="GO:0047429">
    <property type="term" value="F:nucleoside triphosphate diphosphatase activity"/>
    <property type="evidence" value="ECO:0007669"/>
    <property type="project" value="UniProtKB-EC"/>
</dbReference>
<organism evidence="5 6">
    <name type="scientific">Oceanicella actignis</name>
    <dbReference type="NCBI Taxonomy" id="1189325"/>
    <lineage>
        <taxon>Bacteria</taxon>
        <taxon>Pseudomonadati</taxon>
        <taxon>Pseudomonadota</taxon>
        <taxon>Alphaproteobacteria</taxon>
        <taxon>Rhodobacterales</taxon>
        <taxon>Paracoccaceae</taxon>
        <taxon>Oceanicella</taxon>
    </lineage>
</organism>
<dbReference type="PIRSF" id="PIRSF006305">
    <property type="entry name" value="Maf"/>
    <property type="match status" value="1"/>
</dbReference>
<comment type="similarity">
    <text evidence="4">Belongs to the Maf family.</text>
</comment>
<dbReference type="Pfam" id="PF02545">
    <property type="entry name" value="Maf"/>
    <property type="match status" value="1"/>
</dbReference>
<dbReference type="AlphaFoldDB" id="A0A1M7T283"/>
<evidence type="ECO:0000256" key="2">
    <source>
        <dbReference type="ARBA" id="ARBA00022801"/>
    </source>
</evidence>
<comment type="cofactor">
    <cofactor evidence="1 4">
        <name>a divalent metal cation</name>
        <dbReference type="ChEBI" id="CHEBI:60240"/>
    </cofactor>
</comment>
<proteinExistence type="inferred from homology"/>
<sequence>MSARVVLASASRARARMLEAAGVPVVIEPARVDEAEIKRAMLAEGAPARDVADALAEMKAMRVGLRRADAPGDLVLGADQVLVCEDRLFDKPADRAEAAAQLRALRGRTHQLLSAAVIVHQGRPVWRHVGRAQLAMRPFSDQFLDDYLDRLGDTVTETVGCYHLEGLGAQLFSRVQGDHFTVLGLPLLEILGFLRARGVLGE</sequence>
<dbReference type="InterPro" id="IPR003697">
    <property type="entry name" value="Maf-like"/>
</dbReference>
<comment type="function">
    <text evidence="4">Nucleoside triphosphate pyrophosphatase. May have a dual role in cell division arrest and in preventing the incorporation of modified nucleotides into cellular nucleic acids.</text>
</comment>
<keyword evidence="4" id="KW-0963">Cytoplasm</keyword>
<dbReference type="GO" id="GO:0005737">
    <property type="term" value="C:cytoplasm"/>
    <property type="evidence" value="ECO:0007669"/>
    <property type="project" value="UniProtKB-SubCell"/>
</dbReference>
<protein>
    <recommendedName>
        <fullName evidence="4">Nucleoside triphosphate pyrophosphatase</fullName>
        <ecNumber evidence="4">3.6.1.9</ecNumber>
    </recommendedName>
    <alternativeName>
        <fullName evidence="4">Nucleotide pyrophosphatase</fullName>
        <shortName evidence="4">Nucleotide PPase</shortName>
    </alternativeName>
</protein>
<reference evidence="5 6" key="1">
    <citation type="submission" date="2016-12" db="EMBL/GenBank/DDBJ databases">
        <authorList>
            <person name="Song W.-J."/>
            <person name="Kurnit D.M."/>
        </authorList>
    </citation>
    <scope>NUCLEOTIDE SEQUENCE [LARGE SCALE GENOMIC DNA]</scope>
    <source>
        <strain evidence="5 6">CGMCC 1.10808</strain>
    </source>
</reference>
<name>A0A1M7T283_9RHOB</name>
<evidence type="ECO:0000313" key="5">
    <source>
        <dbReference type="EMBL" id="SHN64811.1"/>
    </source>
</evidence>
<dbReference type="Proteomes" id="UP000184066">
    <property type="component" value="Unassembled WGS sequence"/>
</dbReference>
<evidence type="ECO:0000313" key="6">
    <source>
        <dbReference type="Proteomes" id="UP000184066"/>
    </source>
</evidence>
<keyword evidence="2 4" id="KW-0378">Hydrolase</keyword>
<dbReference type="Gene3D" id="3.90.950.10">
    <property type="match status" value="1"/>
</dbReference>
<comment type="catalytic activity">
    <reaction evidence="4">
        <text>a 2'-deoxyribonucleoside 5'-triphosphate + H2O = a 2'-deoxyribonucleoside 5'-phosphate + diphosphate + H(+)</text>
        <dbReference type="Rhea" id="RHEA:44644"/>
        <dbReference type="ChEBI" id="CHEBI:15377"/>
        <dbReference type="ChEBI" id="CHEBI:15378"/>
        <dbReference type="ChEBI" id="CHEBI:33019"/>
        <dbReference type="ChEBI" id="CHEBI:61560"/>
        <dbReference type="ChEBI" id="CHEBI:65317"/>
        <dbReference type="EC" id="3.6.1.9"/>
    </reaction>
</comment>
<keyword evidence="6" id="KW-1185">Reference proteome</keyword>
<dbReference type="GO" id="GO:0009117">
    <property type="term" value="P:nucleotide metabolic process"/>
    <property type="evidence" value="ECO:0007669"/>
    <property type="project" value="UniProtKB-KW"/>
</dbReference>
<dbReference type="RefSeq" id="WP_072747019.1">
    <property type="nucleotide sequence ID" value="NZ_FOHL01000004.1"/>
</dbReference>
<dbReference type="HAMAP" id="MF_00528">
    <property type="entry name" value="Maf"/>
    <property type="match status" value="1"/>
</dbReference>
<gene>
    <name evidence="5" type="ORF">SAMN05216200_10444</name>
</gene>
<keyword evidence="3 4" id="KW-0546">Nucleotide metabolism</keyword>
<dbReference type="InterPro" id="IPR029001">
    <property type="entry name" value="ITPase-like_fam"/>
</dbReference>
<dbReference type="OrthoDB" id="9813962at2"/>